<accession>A0ABU8DE30</accession>
<keyword evidence="10" id="KW-1185">Reference proteome</keyword>
<name>A0ABU8DE30_ERWAP</name>
<dbReference type="Gene3D" id="1.10.287.210">
    <property type="match status" value="1"/>
</dbReference>
<keyword evidence="4 7" id="KW-1133">Transmembrane helix</keyword>
<dbReference type="EMBL" id="JBANEI010000004">
    <property type="protein sequence ID" value="MEI2681777.1"/>
    <property type="molecule type" value="Genomic_DNA"/>
</dbReference>
<dbReference type="GeneID" id="89474364"/>
<evidence type="ECO:0000256" key="2">
    <source>
        <dbReference type="ARBA" id="ARBA00022475"/>
    </source>
</evidence>
<feature type="compositionally biased region" description="Basic and acidic residues" evidence="6">
    <location>
        <begin position="1"/>
        <end position="17"/>
    </location>
</feature>
<feature type="region of interest" description="Disordered" evidence="6">
    <location>
        <begin position="1"/>
        <end position="22"/>
    </location>
</feature>
<keyword evidence="5 7" id="KW-0472">Membrane</keyword>
<evidence type="ECO:0000256" key="7">
    <source>
        <dbReference type="SAM" id="Phobius"/>
    </source>
</evidence>
<dbReference type="InterPro" id="IPR003856">
    <property type="entry name" value="LPS_length_determ_N"/>
</dbReference>
<evidence type="ECO:0000256" key="3">
    <source>
        <dbReference type="ARBA" id="ARBA00022692"/>
    </source>
</evidence>
<protein>
    <submittedName>
        <fullName evidence="9">LPS O-antigen length regulator Wzz(FepE)</fullName>
    </submittedName>
</protein>
<dbReference type="PANTHER" id="PTHR32309:SF13">
    <property type="entry name" value="FERRIC ENTEROBACTIN TRANSPORT PROTEIN FEPE"/>
    <property type="match status" value="1"/>
</dbReference>
<dbReference type="InterPro" id="IPR050445">
    <property type="entry name" value="Bact_polysacc_biosynth/exp"/>
</dbReference>
<comment type="caution">
    <text evidence="9">The sequence shown here is derived from an EMBL/GenBank/DDBJ whole genome shotgun (WGS) entry which is preliminary data.</text>
</comment>
<dbReference type="NCBIfam" id="NF007699">
    <property type="entry name" value="PRK10381.1"/>
    <property type="match status" value="1"/>
</dbReference>
<evidence type="ECO:0000256" key="6">
    <source>
        <dbReference type="SAM" id="MobiDB-lite"/>
    </source>
</evidence>
<dbReference type="Gene3D" id="3.30.1890.10">
    <property type="entry name" value="FepE-like"/>
    <property type="match status" value="1"/>
</dbReference>
<feature type="transmembrane region" description="Helical" evidence="7">
    <location>
        <begin position="341"/>
        <end position="361"/>
    </location>
</feature>
<evidence type="ECO:0000313" key="10">
    <source>
        <dbReference type="Proteomes" id="UP001306592"/>
    </source>
</evidence>
<keyword evidence="3 7" id="KW-0812">Transmembrane</keyword>
<dbReference type="Pfam" id="PF02706">
    <property type="entry name" value="Wzz"/>
    <property type="match status" value="1"/>
</dbReference>
<feature type="transmembrane region" description="Helical" evidence="7">
    <location>
        <begin position="43"/>
        <end position="63"/>
    </location>
</feature>
<proteinExistence type="predicted"/>
<sequence>MSYITSDEHSHPRRIENSGHSYSHPDDEIDLLELLSIILKRKYLIAGFTMLALLAGIGVSYLMPQRWTSSTVLVPAEAPQLRSMEKVLTELAVLNIKTDINPDSLLSDFMRNFDSRTLREKYLVNTTYFKELVQDKADSPEMRNHLINAILNGNIDSHSSVQDKDGDKKEYRYYEIKYTAETPTAARDLLEGYINYVTTVVEQELHQRLKYQVDMLKGKEIGRYEFDLVQAKNLHQIKLDRLQYALDIARSAGLKKPSWSNGTAIQDDPDFSVTLGADGLERKLAIEKSITDPSQLSADLQNRRLYIEKLNNLKIDELTVEPFKYMRAPYEPIKRDGPKRMLIAVLFALAGLVASCAWVLLNSVMKRRSQTIDLLPERVK</sequence>
<gene>
    <name evidence="9" type="primary">wzz(fepE)</name>
    <name evidence="9" type="ORF">V8N49_08905</name>
</gene>
<evidence type="ECO:0000259" key="8">
    <source>
        <dbReference type="Pfam" id="PF02706"/>
    </source>
</evidence>
<evidence type="ECO:0000256" key="1">
    <source>
        <dbReference type="ARBA" id="ARBA00004651"/>
    </source>
</evidence>
<dbReference type="Proteomes" id="UP001306592">
    <property type="component" value="Unassembled WGS sequence"/>
</dbReference>
<feature type="domain" description="Polysaccharide chain length determinant N-terminal" evidence="8">
    <location>
        <begin position="27"/>
        <end position="124"/>
    </location>
</feature>
<dbReference type="PANTHER" id="PTHR32309">
    <property type="entry name" value="TYROSINE-PROTEIN KINASE"/>
    <property type="match status" value="1"/>
</dbReference>
<reference evidence="9 10" key="1">
    <citation type="submission" date="2024-02" db="EMBL/GenBank/DDBJ databases">
        <title>First report Erwinia aphidicola in onion in Chile.</title>
        <authorList>
            <person name="Valenzuela M."/>
            <person name="Pena M."/>
            <person name="Dutta B."/>
        </authorList>
    </citation>
    <scope>NUCLEOTIDE SEQUENCE [LARGE SCALE GENOMIC DNA]</scope>
    <source>
        <strain evidence="9 10">QCJ3A</strain>
    </source>
</reference>
<keyword evidence="2" id="KW-1003">Cell membrane</keyword>
<comment type="subcellular location">
    <subcellularLocation>
        <location evidence="1">Cell membrane</location>
        <topology evidence="1">Multi-pass membrane protein</topology>
    </subcellularLocation>
</comment>
<evidence type="ECO:0000313" key="9">
    <source>
        <dbReference type="EMBL" id="MEI2681777.1"/>
    </source>
</evidence>
<organism evidence="9 10">
    <name type="scientific">Erwinia aphidicola</name>
    <dbReference type="NCBI Taxonomy" id="68334"/>
    <lineage>
        <taxon>Bacteria</taxon>
        <taxon>Pseudomonadati</taxon>
        <taxon>Pseudomonadota</taxon>
        <taxon>Gammaproteobacteria</taxon>
        <taxon>Enterobacterales</taxon>
        <taxon>Erwiniaceae</taxon>
        <taxon>Erwinia</taxon>
    </lineage>
</organism>
<dbReference type="SUPFAM" id="SSF160355">
    <property type="entry name" value="Bacterial polysaccharide co-polymerase-like"/>
    <property type="match status" value="1"/>
</dbReference>
<dbReference type="RefSeq" id="WP_099754408.1">
    <property type="nucleotide sequence ID" value="NZ_CAKKMT010000005.1"/>
</dbReference>
<evidence type="ECO:0000256" key="4">
    <source>
        <dbReference type="ARBA" id="ARBA00022989"/>
    </source>
</evidence>
<evidence type="ECO:0000256" key="5">
    <source>
        <dbReference type="ARBA" id="ARBA00023136"/>
    </source>
</evidence>